<protein>
    <submittedName>
        <fullName evidence="1">Uncharacterized protein</fullName>
    </submittedName>
</protein>
<name>A0ACB8YF60_ARCLA</name>
<comment type="caution">
    <text evidence="1">The sequence shown here is derived from an EMBL/GenBank/DDBJ whole genome shotgun (WGS) entry which is preliminary data.</text>
</comment>
<reference evidence="2" key="1">
    <citation type="journal article" date="2022" name="Mol. Ecol. Resour.">
        <title>The genomes of chicory, endive, great burdock and yacon provide insights into Asteraceae palaeo-polyploidization history and plant inulin production.</title>
        <authorList>
            <person name="Fan W."/>
            <person name="Wang S."/>
            <person name="Wang H."/>
            <person name="Wang A."/>
            <person name="Jiang F."/>
            <person name="Liu H."/>
            <person name="Zhao H."/>
            <person name="Xu D."/>
            <person name="Zhang Y."/>
        </authorList>
    </citation>
    <scope>NUCLEOTIDE SEQUENCE [LARGE SCALE GENOMIC DNA]</scope>
    <source>
        <strain evidence="2">cv. Niubang</strain>
    </source>
</reference>
<dbReference type="Proteomes" id="UP001055879">
    <property type="component" value="Linkage Group LG12"/>
</dbReference>
<dbReference type="EMBL" id="CM042058">
    <property type="protein sequence ID" value="KAI3684152.1"/>
    <property type="molecule type" value="Genomic_DNA"/>
</dbReference>
<gene>
    <name evidence="1" type="ORF">L6452_33371</name>
</gene>
<reference evidence="1 2" key="2">
    <citation type="journal article" date="2022" name="Mol. Ecol. Resour.">
        <title>The genomes of chicory, endive, great burdock and yacon provide insights into Asteraceae paleo-polyploidization history and plant inulin production.</title>
        <authorList>
            <person name="Fan W."/>
            <person name="Wang S."/>
            <person name="Wang H."/>
            <person name="Wang A."/>
            <person name="Jiang F."/>
            <person name="Liu H."/>
            <person name="Zhao H."/>
            <person name="Xu D."/>
            <person name="Zhang Y."/>
        </authorList>
    </citation>
    <scope>NUCLEOTIDE SEQUENCE [LARGE SCALE GENOMIC DNA]</scope>
    <source>
        <strain evidence="2">cv. Niubang</strain>
    </source>
</reference>
<evidence type="ECO:0000313" key="1">
    <source>
        <dbReference type="EMBL" id="KAI3684152.1"/>
    </source>
</evidence>
<organism evidence="1 2">
    <name type="scientific">Arctium lappa</name>
    <name type="common">Greater burdock</name>
    <name type="synonym">Lappa major</name>
    <dbReference type="NCBI Taxonomy" id="4217"/>
    <lineage>
        <taxon>Eukaryota</taxon>
        <taxon>Viridiplantae</taxon>
        <taxon>Streptophyta</taxon>
        <taxon>Embryophyta</taxon>
        <taxon>Tracheophyta</taxon>
        <taxon>Spermatophyta</taxon>
        <taxon>Magnoliopsida</taxon>
        <taxon>eudicotyledons</taxon>
        <taxon>Gunneridae</taxon>
        <taxon>Pentapetalae</taxon>
        <taxon>asterids</taxon>
        <taxon>campanulids</taxon>
        <taxon>Asterales</taxon>
        <taxon>Asteraceae</taxon>
        <taxon>Carduoideae</taxon>
        <taxon>Cardueae</taxon>
        <taxon>Arctiinae</taxon>
        <taxon>Arctium</taxon>
    </lineage>
</organism>
<proteinExistence type="predicted"/>
<keyword evidence="2" id="KW-1185">Reference proteome</keyword>
<accession>A0ACB8YF60</accession>
<sequence length="1794" mass="201696">MDAVVDGALEEICSQGVNGLNLRDLWSKIHSHLSSNGLPLCPNVKKAVWSNLLNIPSLRFECKGVSYDAEDPKIQSFEDSEGMDLKIVAAEHMLNSFIGIYDITASDAGISQIQRRVLDRLAIARTDGVTQNDIAKEFDIKSNNIFYILRSLESRGLIVRQSTIIRKKEVGNEGEYKNGSIVNTNMLYLYRYARHLGCLQRLEITKEDKASTNNDNIDGEVGTRDGVPEEGVKEDVHIKDYVPALRAICDMLEKADGKVLVISDIKKELGYCKTSGHRAWRNILHRLKDAHLVEECYATVNKKKVRCLRLLKKFSPKTCAPKSRGCGDDDLDTEQQVKPVKRGQITEQLMELPIEQQIYDMIDAEGSKGLTLNEVYKRLGINNKPYYLRIIDMVSRFRMHIDSESLNRGVVYRVWTSGNFNAEVSNTLRGKLEDTMDGKFPTLAQVGQLQLAHTIQDSDHLTSKVDGEASEEQDFSSTASGLADASPTVGCNDTLLDSRSSNNLQCDAKGIIFEAELQMANVKPAEKVVSLDIPSSASPAPRSRRSYIVYPCLGLNSASSQREQRILEKLQEEKVLIKPELPRLLASLENIEKKHTVMDKKTLERSLNKLQEEGHCKCISFGIPAVTNCGRKRTIDVVLHPSVYNAEDLLDRVQERLRSFEKQIRTQVVSRHKSGKSIPVLNDVERICTTKYVPTETFEAMRNNGFVLAKMVRAKLLHIFLWGYLIRLSGWDDAISGRYGYEQKNPYSTCKLFELDAAIKAMPLELFLQVVGSSVKLEGVIEKCKNGLCLSDLPIQEYKCLMETRATARLSALIGILRRLKLIRLIGGELLDAPMGPHATLRHSLELKPYIEEPVGMVLPSTSVNSFDLRPHIRHDFVLASRKGVDEYWNTLEYCYAASDPKTALHAFPGSVVHEVFLARSWASVRVMTADQRAKLLKLVANEDTDQKISYKKCEKIAENLNLTLEQVLRVFYDKRQKDKLRGAANAPSLSDKRKRSLKGKPVNNGMEDLVDEELGKRKHAKMFRAEDATEERISLQRSLEDQETDMLIDELDGQKEAVDDLEVNADEDGHSYSNIHKRVLSKLPPRQKRFAWTENTDRQLVIEYVRNRAALGAKYHCTDWVSLQSLPAPPHTCRRRMSTLNRNNQFRKAVMGLCNMLSARYAKHLENSKNKPLGDHTNDFNIEERWDDFDNKDIKMVLDEVLSYKQTAKSEAKKGARYISKYTQTDVGAGGHEFDETALGSSAAPSNELKGGGRRQASARRSKCDLPKSYTMLMNGGKGFDTHAFKSLAVSNAIELLKLVYLSTAKAPEVPNLLAETLRRYSEHDMLTAFNFLRERNFMVMGNGVNDFVLSRKFSHNRSSSPFPPNTGERAVEMGKWLHERENDLLDNGVDLYADLQCGDVLQLCVLMCLGEVSMFPHLPDEGVGGIEDSKKRNSDDNEMCDVDNAKKPKLLDSEVFSRKEKGFPGIQLSLSRSMISTVDAITLSSSSNLEHNSSPSKGTPYAFSMTNVASESTWETMTCYAKHVASSEVSPFLFQTVYSAIRKAGDQGLSMEGISNMIDDVQQGEKIAELIVEVLEAFGRALKVNGYDSVHVVDSLYRSKYLLASMASLDLKVPETCSNDGEPSKLVPENHEKSLMKETCTEVHTSTDKMHRVTILNHPEEVPQPRMDRVCGISIGDSPCYKPILPWVNGDGTVNENVYKGLVRRVLGIVMQNPGILEEHVLSQMNVLNPQSCRKLLELMILDNHITVRKMYESISNEPPAMLHRLLGCNFKKPKLVCRQHLFANPRSITCL</sequence>
<evidence type="ECO:0000313" key="2">
    <source>
        <dbReference type="Proteomes" id="UP001055879"/>
    </source>
</evidence>